<dbReference type="CDD" id="cd03058">
    <property type="entry name" value="GST_N_Tau"/>
    <property type="match status" value="1"/>
</dbReference>
<sequence>MAEGDVKLLGAWPSPFAIRVRMILEQKGLDYEYLEQDLFNKSELLLEHNPIHKKVPVLIHDDRSICESLVILQYIDENWSGTGPPVLPADPYERAIARFWAAYIDDKLFPSFFGILKATTEETKAEKIANTLVALEQLEGAFKKCSVGTGKGFFGGDSIGFVDVTLGSHLAWIKAIENISGVKLVDETKMPLLVEWQKHFLALDIVKFVLPSAERVEEYGKRMFRFRFNVASAN</sequence>
<dbReference type="SUPFAM" id="SSF47616">
    <property type="entry name" value="GST C-terminal domain-like"/>
    <property type="match status" value="1"/>
</dbReference>
<dbReference type="Pfam" id="PF00043">
    <property type="entry name" value="GST_C"/>
    <property type="match status" value="1"/>
</dbReference>
<evidence type="ECO:0000259" key="6">
    <source>
        <dbReference type="PROSITE" id="PS50405"/>
    </source>
</evidence>
<keyword evidence="8" id="KW-1185">Reference proteome</keyword>
<evidence type="ECO:0000256" key="2">
    <source>
        <dbReference type="ARBA" id="ARBA00022679"/>
    </source>
</evidence>
<dbReference type="EMBL" id="SWLB01000069">
    <property type="protein sequence ID" value="KAF3320350.1"/>
    <property type="molecule type" value="Genomic_DNA"/>
</dbReference>
<dbReference type="Proteomes" id="UP000623129">
    <property type="component" value="Unassembled WGS sequence"/>
</dbReference>
<evidence type="ECO:0000313" key="7">
    <source>
        <dbReference type="EMBL" id="KAF3320350.1"/>
    </source>
</evidence>
<dbReference type="Gene3D" id="3.40.30.10">
    <property type="entry name" value="Glutaredoxin"/>
    <property type="match status" value="1"/>
</dbReference>
<dbReference type="SFLD" id="SFLDG00358">
    <property type="entry name" value="Main_(cytGST)"/>
    <property type="match status" value="1"/>
</dbReference>
<dbReference type="PANTHER" id="PTHR11260">
    <property type="entry name" value="GLUTATHIONE S-TRANSFERASE, GST, SUPERFAMILY, GST DOMAIN CONTAINING"/>
    <property type="match status" value="1"/>
</dbReference>
<accession>A0A833Q721</accession>
<reference evidence="7" key="1">
    <citation type="submission" date="2020-01" db="EMBL/GenBank/DDBJ databases">
        <title>Genome sequence of Kobresia littledalei, the first chromosome-level genome in the family Cyperaceae.</title>
        <authorList>
            <person name="Qu G."/>
        </authorList>
    </citation>
    <scope>NUCLEOTIDE SEQUENCE</scope>
    <source>
        <strain evidence="7">C.B.Clarke</strain>
        <tissue evidence="7">Leaf</tissue>
    </source>
</reference>
<dbReference type="OrthoDB" id="4951845at2759"/>
<proteinExistence type="inferred from homology"/>
<dbReference type="GO" id="GO:0006749">
    <property type="term" value="P:glutathione metabolic process"/>
    <property type="evidence" value="ECO:0007669"/>
    <property type="project" value="InterPro"/>
</dbReference>
<evidence type="ECO:0000256" key="1">
    <source>
        <dbReference type="ARBA" id="ARBA00012452"/>
    </source>
</evidence>
<dbReference type="SFLD" id="SFLDS00019">
    <property type="entry name" value="Glutathione_Transferase_(cytos"/>
    <property type="match status" value="1"/>
</dbReference>
<feature type="domain" description="GST C-terminal" evidence="6">
    <location>
        <begin position="90"/>
        <end position="219"/>
    </location>
</feature>
<dbReference type="InterPro" id="IPR010987">
    <property type="entry name" value="Glutathione-S-Trfase_C-like"/>
</dbReference>
<dbReference type="PANTHER" id="PTHR11260:SF773">
    <property type="entry name" value="GLUTATHIONE S-TRANSFERASE U26"/>
    <property type="match status" value="1"/>
</dbReference>
<dbReference type="FunFam" id="1.20.1050.10:FF:000023">
    <property type="entry name" value="Probable glutathione S-transferase GSTU6"/>
    <property type="match status" value="1"/>
</dbReference>
<protein>
    <recommendedName>
        <fullName evidence="1">glutathione transferase</fullName>
        <ecNumber evidence="1">2.5.1.18</ecNumber>
    </recommendedName>
</protein>
<dbReference type="InterPro" id="IPR040079">
    <property type="entry name" value="Glutathione_S-Trfase"/>
</dbReference>
<dbReference type="InterPro" id="IPR045074">
    <property type="entry name" value="GST_C_Tau"/>
</dbReference>
<organism evidence="7 8">
    <name type="scientific">Carex littledalei</name>
    <dbReference type="NCBI Taxonomy" id="544730"/>
    <lineage>
        <taxon>Eukaryota</taxon>
        <taxon>Viridiplantae</taxon>
        <taxon>Streptophyta</taxon>
        <taxon>Embryophyta</taxon>
        <taxon>Tracheophyta</taxon>
        <taxon>Spermatophyta</taxon>
        <taxon>Magnoliopsida</taxon>
        <taxon>Liliopsida</taxon>
        <taxon>Poales</taxon>
        <taxon>Cyperaceae</taxon>
        <taxon>Cyperoideae</taxon>
        <taxon>Cariceae</taxon>
        <taxon>Carex</taxon>
        <taxon>Carex subgen. Euthyceras</taxon>
    </lineage>
</organism>
<comment type="caution">
    <text evidence="7">The sequence shown here is derived from an EMBL/GenBank/DDBJ whole genome shotgun (WGS) entry which is preliminary data.</text>
</comment>
<dbReference type="SFLD" id="SFLDG01152">
    <property type="entry name" value="Main.3:_Omega-_and_Tau-like"/>
    <property type="match status" value="1"/>
</dbReference>
<evidence type="ECO:0000259" key="5">
    <source>
        <dbReference type="PROSITE" id="PS50404"/>
    </source>
</evidence>
<name>A0A833Q721_9POAL</name>
<dbReference type="PROSITE" id="PS50404">
    <property type="entry name" value="GST_NTER"/>
    <property type="match status" value="1"/>
</dbReference>
<dbReference type="GO" id="GO:0005737">
    <property type="term" value="C:cytoplasm"/>
    <property type="evidence" value="ECO:0007669"/>
    <property type="project" value="TreeGrafter"/>
</dbReference>
<gene>
    <name evidence="7" type="ORF">FCM35_KLT22048</name>
</gene>
<dbReference type="SUPFAM" id="SSF52833">
    <property type="entry name" value="Thioredoxin-like"/>
    <property type="match status" value="1"/>
</dbReference>
<dbReference type="InterPro" id="IPR036249">
    <property type="entry name" value="Thioredoxin-like_sf"/>
</dbReference>
<dbReference type="InterPro" id="IPR004045">
    <property type="entry name" value="Glutathione_S-Trfase_N"/>
</dbReference>
<dbReference type="GO" id="GO:0004364">
    <property type="term" value="F:glutathione transferase activity"/>
    <property type="evidence" value="ECO:0007669"/>
    <property type="project" value="UniProtKB-EC"/>
</dbReference>
<dbReference type="CDD" id="cd03185">
    <property type="entry name" value="GST_C_Tau"/>
    <property type="match status" value="1"/>
</dbReference>
<dbReference type="PROSITE" id="PS50405">
    <property type="entry name" value="GST_CTER"/>
    <property type="match status" value="1"/>
</dbReference>
<comment type="catalytic activity">
    <reaction evidence="3">
        <text>RX + glutathione = an S-substituted glutathione + a halide anion + H(+)</text>
        <dbReference type="Rhea" id="RHEA:16437"/>
        <dbReference type="ChEBI" id="CHEBI:15378"/>
        <dbReference type="ChEBI" id="CHEBI:16042"/>
        <dbReference type="ChEBI" id="CHEBI:17792"/>
        <dbReference type="ChEBI" id="CHEBI:57925"/>
        <dbReference type="ChEBI" id="CHEBI:90779"/>
        <dbReference type="EC" id="2.5.1.18"/>
    </reaction>
</comment>
<dbReference type="AlphaFoldDB" id="A0A833Q721"/>
<dbReference type="InterPro" id="IPR004046">
    <property type="entry name" value="GST_C"/>
</dbReference>
<dbReference type="Pfam" id="PF02798">
    <property type="entry name" value="GST_N"/>
    <property type="match status" value="1"/>
</dbReference>
<dbReference type="Gene3D" id="1.20.1050.10">
    <property type="match status" value="1"/>
</dbReference>
<feature type="domain" description="GST N-terminal" evidence="5">
    <location>
        <begin position="4"/>
        <end position="83"/>
    </location>
</feature>
<keyword evidence="2" id="KW-0808">Transferase</keyword>
<dbReference type="EC" id="2.5.1.18" evidence="1"/>
<evidence type="ECO:0000256" key="3">
    <source>
        <dbReference type="ARBA" id="ARBA00047960"/>
    </source>
</evidence>
<comment type="similarity">
    <text evidence="4">Belongs to the GST superfamily.</text>
</comment>
<evidence type="ECO:0000313" key="8">
    <source>
        <dbReference type="Proteomes" id="UP000623129"/>
    </source>
</evidence>
<dbReference type="FunFam" id="3.40.30.10:FF:000014">
    <property type="entry name" value="Tau class glutathione S-transferase"/>
    <property type="match status" value="1"/>
</dbReference>
<dbReference type="InterPro" id="IPR045073">
    <property type="entry name" value="Omega/Tau-like"/>
</dbReference>
<evidence type="ECO:0000256" key="4">
    <source>
        <dbReference type="RuleBase" id="RU003494"/>
    </source>
</evidence>
<dbReference type="InterPro" id="IPR036282">
    <property type="entry name" value="Glutathione-S-Trfase_C_sf"/>
</dbReference>